<dbReference type="Gene3D" id="3.40.1110.10">
    <property type="entry name" value="Calcium-transporting ATPase, cytoplasmic domain N"/>
    <property type="match status" value="1"/>
</dbReference>
<name>A0A919T4K9_9ACTN</name>
<keyword evidence="2" id="KW-1185">Reference proteome</keyword>
<reference evidence="1" key="1">
    <citation type="submission" date="2021-03" db="EMBL/GenBank/DDBJ databases">
        <title>Whole genome shotgun sequence of Actinoplanes consettensis NBRC 14913.</title>
        <authorList>
            <person name="Komaki H."/>
            <person name="Tamura T."/>
        </authorList>
    </citation>
    <scope>NUCLEOTIDE SEQUENCE</scope>
    <source>
        <strain evidence="1">NBRC 14913</strain>
    </source>
</reference>
<organism evidence="1 2">
    <name type="scientific">Winogradskya consettensis</name>
    <dbReference type="NCBI Taxonomy" id="113560"/>
    <lineage>
        <taxon>Bacteria</taxon>
        <taxon>Bacillati</taxon>
        <taxon>Actinomycetota</taxon>
        <taxon>Actinomycetes</taxon>
        <taxon>Micromonosporales</taxon>
        <taxon>Micromonosporaceae</taxon>
        <taxon>Winogradskya</taxon>
    </lineage>
</organism>
<dbReference type="GO" id="GO:0000166">
    <property type="term" value="F:nucleotide binding"/>
    <property type="evidence" value="ECO:0007669"/>
    <property type="project" value="InterPro"/>
</dbReference>
<evidence type="ECO:0000313" key="2">
    <source>
        <dbReference type="Proteomes" id="UP000680865"/>
    </source>
</evidence>
<proteinExistence type="predicted"/>
<sequence length="74" mass="7907">MLVVAAKAGVDVSAEQVAAPRIEEFPFDADRKMMTTVHRIGDTVVAYVKGSPQELLARCTTSSRAPRASSRSAT</sequence>
<evidence type="ECO:0000313" key="1">
    <source>
        <dbReference type="EMBL" id="GIM84524.1"/>
    </source>
</evidence>
<accession>A0A919T4K9</accession>
<dbReference type="Proteomes" id="UP000680865">
    <property type="component" value="Unassembled WGS sequence"/>
</dbReference>
<dbReference type="SUPFAM" id="SSF81660">
    <property type="entry name" value="Metal cation-transporting ATPase, ATP-binding domain N"/>
    <property type="match status" value="1"/>
</dbReference>
<dbReference type="EMBL" id="BOQP01000067">
    <property type="protein sequence ID" value="GIM84524.1"/>
    <property type="molecule type" value="Genomic_DNA"/>
</dbReference>
<protein>
    <submittedName>
        <fullName evidence="1">Uncharacterized protein</fullName>
    </submittedName>
</protein>
<dbReference type="RefSeq" id="WP_213003471.1">
    <property type="nucleotide sequence ID" value="NZ_BAAATW010000026.1"/>
</dbReference>
<dbReference type="InterPro" id="IPR023299">
    <property type="entry name" value="ATPase_P-typ_cyto_dom_N"/>
</dbReference>
<dbReference type="Pfam" id="PF13246">
    <property type="entry name" value="Cation_ATPase"/>
    <property type="match status" value="1"/>
</dbReference>
<dbReference type="AlphaFoldDB" id="A0A919T4K9"/>
<comment type="caution">
    <text evidence="1">The sequence shown here is derived from an EMBL/GenBank/DDBJ whole genome shotgun (WGS) entry which is preliminary data.</text>
</comment>
<gene>
    <name evidence="1" type="ORF">Aco04nite_91820</name>
</gene>